<gene>
    <name evidence="1" type="ORF">HNR30_004026</name>
</gene>
<comment type="caution">
    <text evidence="1">The sequence shown here is derived from an EMBL/GenBank/DDBJ whole genome shotgun (WGS) entry which is preliminary data.</text>
</comment>
<protein>
    <submittedName>
        <fullName evidence="1">Uncharacterized protein</fullName>
    </submittedName>
</protein>
<organism evidence="1 2">
    <name type="scientific">Nonomuraea soli</name>
    <dbReference type="NCBI Taxonomy" id="1032476"/>
    <lineage>
        <taxon>Bacteria</taxon>
        <taxon>Bacillati</taxon>
        <taxon>Actinomycetota</taxon>
        <taxon>Actinomycetes</taxon>
        <taxon>Streptosporangiales</taxon>
        <taxon>Streptosporangiaceae</taxon>
        <taxon>Nonomuraea</taxon>
    </lineage>
</organism>
<keyword evidence="2" id="KW-1185">Reference proteome</keyword>
<accession>A0A7W0HRB5</accession>
<proteinExistence type="predicted"/>
<evidence type="ECO:0000313" key="1">
    <source>
        <dbReference type="EMBL" id="MBA2892672.1"/>
    </source>
</evidence>
<sequence length="33" mass="3247">MSPAVAALAMGPAVAAFPPISSVRAGHRSGGRR</sequence>
<reference evidence="1 2" key="1">
    <citation type="submission" date="2020-07" db="EMBL/GenBank/DDBJ databases">
        <title>Genomic Encyclopedia of Type Strains, Phase IV (KMG-IV): sequencing the most valuable type-strain genomes for metagenomic binning, comparative biology and taxonomic classification.</title>
        <authorList>
            <person name="Goeker M."/>
        </authorList>
    </citation>
    <scope>NUCLEOTIDE SEQUENCE [LARGE SCALE GENOMIC DNA]</scope>
    <source>
        <strain evidence="1 2">DSM 45533</strain>
    </source>
</reference>
<dbReference type="Proteomes" id="UP000530928">
    <property type="component" value="Unassembled WGS sequence"/>
</dbReference>
<name>A0A7W0HRB5_9ACTN</name>
<dbReference type="EMBL" id="JACDUR010000004">
    <property type="protein sequence ID" value="MBA2892672.1"/>
    <property type="molecule type" value="Genomic_DNA"/>
</dbReference>
<evidence type="ECO:0000313" key="2">
    <source>
        <dbReference type="Proteomes" id="UP000530928"/>
    </source>
</evidence>
<dbReference type="AlphaFoldDB" id="A0A7W0HRB5"/>